<accession>A0A1Y6CE60</accession>
<dbReference type="EMBL" id="FWZX01000017">
    <property type="protein sequence ID" value="SMF47977.1"/>
    <property type="molecule type" value="Genomic_DNA"/>
</dbReference>
<keyword evidence="5" id="KW-1185">Reference proteome</keyword>
<organism evidence="4 5">
    <name type="scientific">Tistlia consotensis USBA 355</name>
    <dbReference type="NCBI Taxonomy" id="560819"/>
    <lineage>
        <taxon>Bacteria</taxon>
        <taxon>Pseudomonadati</taxon>
        <taxon>Pseudomonadota</taxon>
        <taxon>Alphaproteobacteria</taxon>
        <taxon>Rhodospirillales</taxon>
        <taxon>Rhodovibrionaceae</taxon>
        <taxon>Tistlia</taxon>
    </lineage>
</organism>
<dbReference type="STRING" id="560819.SAMN05428998_11732"/>
<evidence type="ECO:0000313" key="5">
    <source>
        <dbReference type="Proteomes" id="UP000192917"/>
    </source>
</evidence>
<dbReference type="PANTHER" id="PTHR37302">
    <property type="entry name" value="SLR1116 PROTEIN"/>
    <property type="match status" value="1"/>
</dbReference>
<dbReference type="Proteomes" id="UP000192917">
    <property type="component" value="Unassembled WGS sequence"/>
</dbReference>
<sequence>MTPEHARTFAGYNRWANERLYAAVAVLPDADYRHDLQAFFGSLHGTLNHILVGDLIWLGRLEVATEDVAPPPPGLDAIPFEDFAGLRAARQEVDGRIAAFCAELAVERLAAPVAYVRRGVAYAEPLWQILAHLFNHQTHHRGQAHALLTRLGHPAPELDLIYHLRATQ</sequence>
<keyword evidence="2 3" id="KW-0479">Metal-binding</keyword>
<dbReference type="AlphaFoldDB" id="A0A1Y6CE60"/>
<gene>
    <name evidence="4" type="ORF">SAMN05428998_11732</name>
</gene>
<evidence type="ECO:0000256" key="1">
    <source>
        <dbReference type="ARBA" id="ARBA00008635"/>
    </source>
</evidence>
<comment type="similarity">
    <text evidence="1">Belongs to the DinB family.</text>
</comment>
<dbReference type="InterPro" id="IPR034660">
    <property type="entry name" value="DinB/YfiT-like"/>
</dbReference>
<evidence type="ECO:0000256" key="3">
    <source>
        <dbReference type="PIRSR" id="PIRSR607837-1"/>
    </source>
</evidence>
<dbReference type="SUPFAM" id="SSF109854">
    <property type="entry name" value="DinB/YfiT-like putative metalloenzymes"/>
    <property type="match status" value="1"/>
</dbReference>
<protein>
    <submittedName>
        <fullName evidence="4">Uncharacterized damage-inducible protein DinB (Forms a four-helix bundle)</fullName>
    </submittedName>
</protein>
<dbReference type="Pfam" id="PF05163">
    <property type="entry name" value="DinB"/>
    <property type="match status" value="1"/>
</dbReference>
<feature type="binding site" evidence="3">
    <location>
        <position position="140"/>
    </location>
    <ligand>
        <name>a divalent metal cation</name>
        <dbReference type="ChEBI" id="CHEBI:60240"/>
    </ligand>
</feature>
<dbReference type="PANTHER" id="PTHR37302:SF1">
    <property type="entry name" value="PROTEIN DINB"/>
    <property type="match status" value="1"/>
</dbReference>
<dbReference type="GO" id="GO:0046872">
    <property type="term" value="F:metal ion binding"/>
    <property type="evidence" value="ECO:0007669"/>
    <property type="project" value="UniProtKB-KW"/>
</dbReference>
<proteinExistence type="inferred from homology"/>
<feature type="binding site" evidence="3">
    <location>
        <position position="136"/>
    </location>
    <ligand>
        <name>a divalent metal cation</name>
        <dbReference type="ChEBI" id="CHEBI:60240"/>
    </ligand>
</feature>
<name>A0A1Y6CE60_9PROT</name>
<feature type="binding site" evidence="3">
    <location>
        <position position="49"/>
    </location>
    <ligand>
        <name>a divalent metal cation</name>
        <dbReference type="ChEBI" id="CHEBI:60240"/>
    </ligand>
</feature>
<dbReference type="RefSeq" id="WP_085124266.1">
    <property type="nucleotide sequence ID" value="NZ_FWZX01000017.1"/>
</dbReference>
<reference evidence="4 5" key="1">
    <citation type="submission" date="2017-04" db="EMBL/GenBank/DDBJ databases">
        <authorList>
            <person name="Afonso C.L."/>
            <person name="Miller P.J."/>
            <person name="Scott M.A."/>
            <person name="Spackman E."/>
            <person name="Goraichik I."/>
            <person name="Dimitrov K.M."/>
            <person name="Suarez D.L."/>
            <person name="Swayne D.E."/>
        </authorList>
    </citation>
    <scope>NUCLEOTIDE SEQUENCE [LARGE SCALE GENOMIC DNA]</scope>
    <source>
        <strain evidence="4 5">USBA 355</strain>
    </source>
</reference>
<evidence type="ECO:0000256" key="2">
    <source>
        <dbReference type="ARBA" id="ARBA00022723"/>
    </source>
</evidence>
<dbReference type="InterPro" id="IPR007837">
    <property type="entry name" value="DinB"/>
</dbReference>
<evidence type="ECO:0000313" key="4">
    <source>
        <dbReference type="EMBL" id="SMF47977.1"/>
    </source>
</evidence>
<dbReference type="Gene3D" id="1.20.120.450">
    <property type="entry name" value="dinb family like domain"/>
    <property type="match status" value="1"/>
</dbReference>